<dbReference type="EMBL" id="QPFP01000025">
    <property type="protein sequence ID" value="TEB29886.1"/>
    <property type="molecule type" value="Genomic_DNA"/>
</dbReference>
<dbReference type="InterPro" id="IPR002347">
    <property type="entry name" value="SDR_fam"/>
</dbReference>
<dbReference type="Gene3D" id="3.40.50.720">
    <property type="entry name" value="NAD(P)-binding Rossmann-like Domain"/>
    <property type="match status" value="1"/>
</dbReference>
<keyword evidence="3" id="KW-0560">Oxidoreductase</keyword>
<dbReference type="AlphaFoldDB" id="A0A4Y7T6S4"/>
<keyword evidence="2" id="KW-0521">NADP</keyword>
<evidence type="ECO:0000256" key="1">
    <source>
        <dbReference type="ARBA" id="ARBA00006484"/>
    </source>
</evidence>
<dbReference type="SUPFAM" id="SSF51735">
    <property type="entry name" value="NAD(P)-binding Rossmann-fold domains"/>
    <property type="match status" value="1"/>
</dbReference>
<gene>
    <name evidence="4" type="ORF">FA13DRAFT_1734242</name>
</gene>
<reference evidence="4 5" key="1">
    <citation type="journal article" date="2019" name="Nat. Ecol. Evol.">
        <title>Megaphylogeny resolves global patterns of mushroom evolution.</title>
        <authorList>
            <person name="Varga T."/>
            <person name="Krizsan K."/>
            <person name="Foldi C."/>
            <person name="Dima B."/>
            <person name="Sanchez-Garcia M."/>
            <person name="Sanchez-Ramirez S."/>
            <person name="Szollosi G.J."/>
            <person name="Szarkandi J.G."/>
            <person name="Papp V."/>
            <person name="Albert L."/>
            <person name="Andreopoulos W."/>
            <person name="Angelini C."/>
            <person name="Antonin V."/>
            <person name="Barry K.W."/>
            <person name="Bougher N.L."/>
            <person name="Buchanan P."/>
            <person name="Buyck B."/>
            <person name="Bense V."/>
            <person name="Catcheside P."/>
            <person name="Chovatia M."/>
            <person name="Cooper J."/>
            <person name="Damon W."/>
            <person name="Desjardin D."/>
            <person name="Finy P."/>
            <person name="Geml J."/>
            <person name="Haridas S."/>
            <person name="Hughes K."/>
            <person name="Justo A."/>
            <person name="Karasinski D."/>
            <person name="Kautmanova I."/>
            <person name="Kiss B."/>
            <person name="Kocsube S."/>
            <person name="Kotiranta H."/>
            <person name="LaButti K.M."/>
            <person name="Lechner B.E."/>
            <person name="Liimatainen K."/>
            <person name="Lipzen A."/>
            <person name="Lukacs Z."/>
            <person name="Mihaltcheva S."/>
            <person name="Morgado L.N."/>
            <person name="Niskanen T."/>
            <person name="Noordeloos M.E."/>
            <person name="Ohm R.A."/>
            <person name="Ortiz-Santana B."/>
            <person name="Ovrebo C."/>
            <person name="Racz N."/>
            <person name="Riley R."/>
            <person name="Savchenko A."/>
            <person name="Shiryaev A."/>
            <person name="Soop K."/>
            <person name="Spirin V."/>
            <person name="Szebenyi C."/>
            <person name="Tomsovsky M."/>
            <person name="Tulloss R.E."/>
            <person name="Uehling J."/>
            <person name="Grigoriev I.V."/>
            <person name="Vagvolgyi C."/>
            <person name="Papp T."/>
            <person name="Martin F.M."/>
            <person name="Miettinen O."/>
            <person name="Hibbett D.S."/>
            <person name="Nagy L.G."/>
        </authorList>
    </citation>
    <scope>NUCLEOTIDE SEQUENCE [LARGE SCALE GENOMIC DNA]</scope>
    <source>
        <strain evidence="4 5">FP101781</strain>
    </source>
</reference>
<dbReference type="InterPro" id="IPR036291">
    <property type="entry name" value="NAD(P)-bd_dom_sf"/>
</dbReference>
<comment type="similarity">
    <text evidence="1">Belongs to the short-chain dehydrogenases/reductases (SDR) family.</text>
</comment>
<dbReference type="GO" id="GO:0016491">
    <property type="term" value="F:oxidoreductase activity"/>
    <property type="evidence" value="ECO:0007669"/>
    <property type="project" value="UniProtKB-KW"/>
</dbReference>
<sequence length="339" mass="37238">MVEATTATPRPTVHASFDLGTDLVDLKGKVIIVTGGNKGIGFWTVKQLLQAKAGKVYLAARSEERANEAIKALHDEGLGKEGSGSEVVWLRFDLSDPREAKRAAEDFMKKEDRLDVLINNAGDMSSREVGKDGVSLMHIINYISPYVFTETLLPLLKKTAEAPDSDVRIVNVASKMYNIVPSGVRYSTAQDFNVPYTFRPFSNLHRYGNSKLAMILWSQRLQRLLQPSEALPNGITVISLHPGGVDTFTPRVKVFQGLAKSIVSLFALTPEAGAWTSLFAAASKRVREERERYQADGGVYLVEQPVPGTVQELGATAKDENLAEELIRTTQTFLKDIGA</sequence>
<dbReference type="Pfam" id="PF00106">
    <property type="entry name" value="adh_short"/>
    <property type="match status" value="1"/>
</dbReference>
<dbReference type="PRINTS" id="PR00081">
    <property type="entry name" value="GDHRDH"/>
</dbReference>
<name>A0A4Y7T6S4_COPMI</name>
<keyword evidence="5" id="KW-1185">Reference proteome</keyword>
<comment type="caution">
    <text evidence="4">The sequence shown here is derived from an EMBL/GenBank/DDBJ whole genome shotgun (WGS) entry which is preliminary data.</text>
</comment>
<evidence type="ECO:0000256" key="3">
    <source>
        <dbReference type="ARBA" id="ARBA00023002"/>
    </source>
</evidence>
<dbReference type="OrthoDB" id="191139at2759"/>
<dbReference type="PANTHER" id="PTHR24320">
    <property type="entry name" value="RETINOL DEHYDROGENASE"/>
    <property type="match status" value="1"/>
</dbReference>
<accession>A0A4Y7T6S4</accession>
<evidence type="ECO:0000256" key="2">
    <source>
        <dbReference type="ARBA" id="ARBA00022857"/>
    </source>
</evidence>
<protein>
    <submittedName>
        <fullName evidence="4">NAD(P)-binding protein</fullName>
    </submittedName>
</protein>
<evidence type="ECO:0000313" key="4">
    <source>
        <dbReference type="EMBL" id="TEB29886.1"/>
    </source>
</evidence>
<dbReference type="STRING" id="71717.A0A4Y7T6S4"/>
<dbReference type="PANTHER" id="PTHR24320:SF282">
    <property type="entry name" value="WW DOMAIN-CONTAINING OXIDOREDUCTASE"/>
    <property type="match status" value="1"/>
</dbReference>
<dbReference type="Proteomes" id="UP000298030">
    <property type="component" value="Unassembled WGS sequence"/>
</dbReference>
<proteinExistence type="inferred from homology"/>
<organism evidence="4 5">
    <name type="scientific">Coprinellus micaceus</name>
    <name type="common">Glistening ink-cap mushroom</name>
    <name type="synonym">Coprinus micaceus</name>
    <dbReference type="NCBI Taxonomy" id="71717"/>
    <lineage>
        <taxon>Eukaryota</taxon>
        <taxon>Fungi</taxon>
        <taxon>Dikarya</taxon>
        <taxon>Basidiomycota</taxon>
        <taxon>Agaricomycotina</taxon>
        <taxon>Agaricomycetes</taxon>
        <taxon>Agaricomycetidae</taxon>
        <taxon>Agaricales</taxon>
        <taxon>Agaricineae</taxon>
        <taxon>Psathyrellaceae</taxon>
        <taxon>Coprinellus</taxon>
    </lineage>
</organism>
<evidence type="ECO:0000313" key="5">
    <source>
        <dbReference type="Proteomes" id="UP000298030"/>
    </source>
</evidence>